<keyword evidence="6" id="KW-1185">Reference proteome</keyword>
<dbReference type="Gene3D" id="2.120.10.30">
    <property type="entry name" value="TolB, C-terminal domain"/>
    <property type="match status" value="1"/>
</dbReference>
<dbReference type="VEuPathDB" id="VectorBase:ASIC006130"/>
<accession>A0A084VL88</accession>
<protein>
    <submittedName>
        <fullName evidence="4 5">Uncharacterized protein</fullName>
    </submittedName>
</protein>
<dbReference type="VEuPathDB" id="VectorBase:ASIS007662"/>
<reference evidence="5" key="2">
    <citation type="submission" date="2020-05" db="UniProtKB">
        <authorList>
            <consortium name="EnsemblMetazoa"/>
        </authorList>
    </citation>
    <scope>IDENTIFICATION</scope>
</reference>
<dbReference type="OMA" id="HINITKS"/>
<dbReference type="InterPro" id="IPR011042">
    <property type="entry name" value="6-blade_b-propeller_TolB-like"/>
</dbReference>
<proteinExistence type="predicted"/>
<evidence type="ECO:0000256" key="3">
    <source>
        <dbReference type="PROSITE-ProRule" id="PRU00461"/>
    </source>
</evidence>
<dbReference type="GO" id="GO:0060070">
    <property type="term" value="P:canonical Wnt signaling pathway"/>
    <property type="evidence" value="ECO:0007669"/>
    <property type="project" value="TreeGrafter"/>
</dbReference>
<dbReference type="GO" id="GO:0042813">
    <property type="term" value="F:Wnt receptor activity"/>
    <property type="evidence" value="ECO:0007669"/>
    <property type="project" value="TreeGrafter"/>
</dbReference>
<keyword evidence="1" id="KW-0245">EGF-like domain</keyword>
<name>A0A084VL88_ANOSI</name>
<evidence type="ECO:0000256" key="2">
    <source>
        <dbReference type="ARBA" id="ARBA00022737"/>
    </source>
</evidence>
<organism evidence="4">
    <name type="scientific">Anopheles sinensis</name>
    <name type="common">Mosquito</name>
    <dbReference type="NCBI Taxonomy" id="74873"/>
    <lineage>
        <taxon>Eukaryota</taxon>
        <taxon>Metazoa</taxon>
        <taxon>Ecdysozoa</taxon>
        <taxon>Arthropoda</taxon>
        <taxon>Hexapoda</taxon>
        <taxon>Insecta</taxon>
        <taxon>Pterygota</taxon>
        <taxon>Neoptera</taxon>
        <taxon>Endopterygota</taxon>
        <taxon>Diptera</taxon>
        <taxon>Nematocera</taxon>
        <taxon>Culicoidea</taxon>
        <taxon>Culicidae</taxon>
        <taxon>Anophelinae</taxon>
        <taxon>Anopheles</taxon>
    </lineage>
</organism>
<dbReference type="GO" id="GO:0005886">
    <property type="term" value="C:plasma membrane"/>
    <property type="evidence" value="ECO:0007669"/>
    <property type="project" value="TreeGrafter"/>
</dbReference>
<dbReference type="EnsemblMetazoa" id="ASIC006130-RA">
    <property type="protein sequence ID" value="ASIC006130-PA"/>
    <property type="gene ID" value="ASIC006130"/>
</dbReference>
<dbReference type="OrthoDB" id="5958943at2759"/>
<dbReference type="STRING" id="74873.A0A084VL88"/>
<sequence length="392" mass="45067">MPSKEHGARRVCDSSKYTVFTDVSKFSEWILQHINITKSRKELKPCQDGVVGKNAGWCNAANRHDHDDFLLPKTFDTIDRISLHDGKYLRIVNQDRSRRSTQIVDMVYDCTQRRIYWIWDEDSTIYSANVDGTDQKTFITKAALAPTQMGVDWISRRLYWFDERKQTIEVASLEDPNVRTVLFNFKSRSDDTTIRNIAVDPNQGKLYWIEGEQYSILNIPPFETTIEWSNLDGSERQVFDYKSVFARSMKFSQTTGELCISIIAEWTDRRPFAPKIVSNAINCIDSSSKRNRTIVSQIRHSDAFFAITDELVYWVENKGKATIESVNLNGVRQKSIDIQRPLVWADRLEAVTGYCPMFYSQCANNNGGCPENTICLLSPRDPSGKICKEITT</sequence>
<dbReference type="AlphaFoldDB" id="A0A084VL88"/>
<dbReference type="InterPro" id="IPR000033">
    <property type="entry name" value="LDLR_classB_rpt"/>
</dbReference>
<evidence type="ECO:0000256" key="1">
    <source>
        <dbReference type="ARBA" id="ARBA00022536"/>
    </source>
</evidence>
<dbReference type="EMBL" id="ATLV01014430">
    <property type="status" value="NOT_ANNOTATED_CDS"/>
    <property type="molecule type" value="Genomic_DNA"/>
</dbReference>
<dbReference type="SUPFAM" id="SSF63825">
    <property type="entry name" value="YWTD domain"/>
    <property type="match status" value="1"/>
</dbReference>
<gene>
    <name evidence="4" type="ORF">ZHAS_00006130</name>
</gene>
<dbReference type="GO" id="GO:0017147">
    <property type="term" value="F:Wnt-protein binding"/>
    <property type="evidence" value="ECO:0007669"/>
    <property type="project" value="TreeGrafter"/>
</dbReference>
<dbReference type="InterPro" id="IPR050778">
    <property type="entry name" value="Cueball_EGF_LRP_Nidogen"/>
</dbReference>
<evidence type="ECO:0000313" key="6">
    <source>
        <dbReference type="Proteomes" id="UP000030765"/>
    </source>
</evidence>
<evidence type="ECO:0000313" key="4">
    <source>
        <dbReference type="EMBL" id="KFB38732.1"/>
    </source>
</evidence>
<dbReference type="Proteomes" id="UP000030765">
    <property type="component" value="Unassembled WGS sequence"/>
</dbReference>
<dbReference type="PANTHER" id="PTHR46513">
    <property type="entry name" value="VITELLOGENIN RECEPTOR-LIKE PROTEIN-RELATED-RELATED"/>
    <property type="match status" value="1"/>
</dbReference>
<evidence type="ECO:0000313" key="5">
    <source>
        <dbReference type="EnsemblMetazoa" id="ASIC006130-PA"/>
    </source>
</evidence>
<dbReference type="EMBL" id="KE524972">
    <property type="protein sequence ID" value="KFB38732.1"/>
    <property type="molecule type" value="Genomic_DNA"/>
</dbReference>
<keyword evidence="2" id="KW-0677">Repeat</keyword>
<dbReference type="PROSITE" id="PS51120">
    <property type="entry name" value="LDLRB"/>
    <property type="match status" value="1"/>
</dbReference>
<dbReference type="SMART" id="SM00135">
    <property type="entry name" value="LY"/>
    <property type="match status" value="4"/>
</dbReference>
<feature type="repeat" description="LDL-receptor class B" evidence="3">
    <location>
        <begin position="113"/>
        <end position="155"/>
    </location>
</feature>
<dbReference type="PANTHER" id="PTHR46513:SF13">
    <property type="entry name" value="EGF-LIKE DOMAIN-CONTAINING PROTEIN"/>
    <property type="match status" value="1"/>
</dbReference>
<reference evidence="4 6" key="1">
    <citation type="journal article" date="2014" name="BMC Genomics">
        <title>Genome sequence of Anopheles sinensis provides insight into genetics basis of mosquito competence for malaria parasites.</title>
        <authorList>
            <person name="Zhou D."/>
            <person name="Zhang D."/>
            <person name="Ding G."/>
            <person name="Shi L."/>
            <person name="Hou Q."/>
            <person name="Ye Y."/>
            <person name="Xu Y."/>
            <person name="Zhou H."/>
            <person name="Xiong C."/>
            <person name="Li S."/>
            <person name="Yu J."/>
            <person name="Hong S."/>
            <person name="Yu X."/>
            <person name="Zou P."/>
            <person name="Chen C."/>
            <person name="Chang X."/>
            <person name="Wang W."/>
            <person name="Lv Y."/>
            <person name="Sun Y."/>
            <person name="Ma L."/>
            <person name="Shen B."/>
            <person name="Zhu C."/>
        </authorList>
    </citation>
    <scope>NUCLEOTIDE SEQUENCE [LARGE SCALE GENOMIC DNA]</scope>
</reference>